<dbReference type="AlphaFoldDB" id="D5A8C6"/>
<name>D5A8C6_PICSI</name>
<proteinExistence type="evidence at transcript level"/>
<dbReference type="EMBL" id="BT123521">
    <property type="protein sequence ID" value="ADE76837.1"/>
    <property type="molecule type" value="mRNA"/>
</dbReference>
<accession>D5A8C6</accession>
<organism evidence="1">
    <name type="scientific">Picea sitchensis</name>
    <name type="common">Sitka spruce</name>
    <name type="synonym">Pinus sitchensis</name>
    <dbReference type="NCBI Taxonomy" id="3332"/>
    <lineage>
        <taxon>Eukaryota</taxon>
        <taxon>Viridiplantae</taxon>
        <taxon>Streptophyta</taxon>
        <taxon>Embryophyta</taxon>
        <taxon>Tracheophyta</taxon>
        <taxon>Spermatophyta</taxon>
        <taxon>Pinopsida</taxon>
        <taxon>Pinidae</taxon>
        <taxon>Conifers I</taxon>
        <taxon>Pinales</taxon>
        <taxon>Pinaceae</taxon>
        <taxon>Picea</taxon>
    </lineage>
</organism>
<sequence length="55" mass="6410">MEFGLPQYFPYHFLVWQLPSKLRECSFLYGTYIGAHLTSVILNAHLEYVKASNDT</sequence>
<evidence type="ECO:0000313" key="1">
    <source>
        <dbReference type="EMBL" id="ADE75795.1"/>
    </source>
</evidence>
<dbReference type="EMBL" id="BT122414">
    <property type="protein sequence ID" value="ADE75795.1"/>
    <property type="molecule type" value="mRNA"/>
</dbReference>
<protein>
    <submittedName>
        <fullName evidence="1">Uncharacterized protein</fullName>
    </submittedName>
</protein>
<reference evidence="1" key="1">
    <citation type="submission" date="2010-04" db="EMBL/GenBank/DDBJ databases">
        <authorList>
            <person name="Reid K.E."/>
            <person name="Liao N."/>
            <person name="Chan S."/>
            <person name="Docking R."/>
            <person name="Taylor G."/>
            <person name="Moore R."/>
            <person name="Mayo M."/>
            <person name="Munro S."/>
            <person name="King J."/>
            <person name="Yanchuk A."/>
            <person name="Holt R."/>
            <person name="Jones S."/>
            <person name="Marra M."/>
            <person name="Ritland C.E."/>
            <person name="Ritland K."/>
            <person name="Bohlmann J."/>
        </authorList>
    </citation>
    <scope>NUCLEOTIDE SEQUENCE</scope>
    <source>
        <tissue evidence="2">Bud</tissue>
        <tissue evidence="1">Buds collected with no treatment. Collection October 2007</tissue>
    </source>
</reference>
<evidence type="ECO:0000313" key="2">
    <source>
        <dbReference type="EMBL" id="ADE76837.1"/>
    </source>
</evidence>